<dbReference type="InterPro" id="IPR051313">
    <property type="entry name" value="Bact_iron-sidero_bind"/>
</dbReference>
<dbReference type="CDD" id="cd01146">
    <property type="entry name" value="FhuD"/>
    <property type="match status" value="1"/>
</dbReference>
<dbReference type="PRINTS" id="PR01715">
    <property type="entry name" value="FERRIBNDNGPP"/>
</dbReference>
<dbReference type="EMBL" id="JAOVZB010000001">
    <property type="protein sequence ID" value="MCV2401569.1"/>
    <property type="molecule type" value="Genomic_DNA"/>
</dbReference>
<dbReference type="RefSeq" id="WP_263528943.1">
    <property type="nucleotide sequence ID" value="NZ_JAOVZB010000001.1"/>
</dbReference>
<dbReference type="PANTHER" id="PTHR30532">
    <property type="entry name" value="IRON III DICITRATE-BINDING PERIPLASMIC PROTEIN"/>
    <property type="match status" value="1"/>
</dbReference>
<keyword evidence="9" id="KW-1185">Reference proteome</keyword>
<feature type="signal peptide" evidence="6">
    <location>
        <begin position="1"/>
        <end position="22"/>
    </location>
</feature>
<name>A0ABT2YNV3_9GAMM</name>
<reference evidence="8 9" key="1">
    <citation type="submission" date="2022-10" db="EMBL/GenBank/DDBJ databases">
        <title>Marinomonas transparenta sp. nov. and Marinomonas sargassi sp. nov., isolated from marine alga (Sargassum natans (L.) Gaillon).</title>
        <authorList>
            <person name="Wang Y."/>
        </authorList>
    </citation>
    <scope>NUCLEOTIDE SEQUENCE [LARGE SCALE GENOMIC DNA]</scope>
    <source>
        <strain evidence="8 9">C2222</strain>
    </source>
</reference>
<comment type="caution">
    <text evidence="8">The sequence shown here is derived from an EMBL/GenBank/DDBJ whole genome shotgun (WGS) entry which is preliminary data.</text>
</comment>
<dbReference type="Gene3D" id="3.40.50.1980">
    <property type="entry name" value="Nitrogenase molybdenum iron protein domain"/>
    <property type="match status" value="2"/>
</dbReference>
<dbReference type="PROSITE" id="PS50983">
    <property type="entry name" value="FE_B12_PBP"/>
    <property type="match status" value="1"/>
</dbReference>
<dbReference type="Pfam" id="PF01497">
    <property type="entry name" value="Peripla_BP_2"/>
    <property type="match status" value="1"/>
</dbReference>
<keyword evidence="4" id="KW-0408">Iron</keyword>
<comment type="similarity">
    <text evidence="2">Belongs to the bacterial solute-binding protein 8 family.</text>
</comment>
<dbReference type="PANTHER" id="PTHR30532:SF1">
    <property type="entry name" value="IRON(3+)-HYDROXAMATE-BINDING PROTEIN FHUD"/>
    <property type="match status" value="1"/>
</dbReference>
<sequence>MRSIPLFIMFCLLTYGASTSHAEEPRKDYDQPKHPKHLNIAVIDWTHAETLLALGVQPIAMAKKAGYKSWVNEPKVPDEVIDIGLRTQPNMELLSELKPDRILVSPMFHNLEPLLSRIAPVSNIGLYKKGNVSWDSIKEATYAIAREANADEAADTLTSSAEHLFNQLSKQVPNNTPPLLMVQFMDSQHVRVFGNNSLYKTAANQIGLQSAWTENTNSWGFSLVGMDQLMNIKGQILVVKPYPTGAEKHLKENRFWQHLIQRSGHPLLEIDPVWSFGAIPSAMRFASLLTEKLNEGNK</sequence>
<dbReference type="InterPro" id="IPR002491">
    <property type="entry name" value="ABC_transptr_periplasmic_BD"/>
</dbReference>
<feature type="chain" id="PRO_5045799573" evidence="6">
    <location>
        <begin position="23"/>
        <end position="298"/>
    </location>
</feature>
<dbReference type="Proteomes" id="UP001209713">
    <property type="component" value="Unassembled WGS sequence"/>
</dbReference>
<evidence type="ECO:0000256" key="3">
    <source>
        <dbReference type="ARBA" id="ARBA00022448"/>
    </source>
</evidence>
<evidence type="ECO:0000256" key="1">
    <source>
        <dbReference type="ARBA" id="ARBA00004196"/>
    </source>
</evidence>
<feature type="domain" description="Fe/B12 periplasmic-binding" evidence="7">
    <location>
        <begin position="39"/>
        <end position="297"/>
    </location>
</feature>
<keyword evidence="5 6" id="KW-0732">Signal</keyword>
<evidence type="ECO:0000313" key="8">
    <source>
        <dbReference type="EMBL" id="MCV2401569.1"/>
    </source>
</evidence>
<keyword evidence="4" id="KW-0406">Ion transport</keyword>
<keyword evidence="4" id="KW-0410">Iron transport</keyword>
<evidence type="ECO:0000256" key="2">
    <source>
        <dbReference type="ARBA" id="ARBA00008814"/>
    </source>
</evidence>
<proteinExistence type="inferred from homology"/>
<evidence type="ECO:0000256" key="6">
    <source>
        <dbReference type="SAM" id="SignalP"/>
    </source>
</evidence>
<keyword evidence="3" id="KW-0813">Transport</keyword>
<protein>
    <submittedName>
        <fullName evidence="8">Iron-siderophore ABC transporter substrate-binding protein</fullName>
    </submittedName>
</protein>
<dbReference type="SUPFAM" id="SSF53807">
    <property type="entry name" value="Helical backbone' metal receptor"/>
    <property type="match status" value="1"/>
</dbReference>
<evidence type="ECO:0000256" key="5">
    <source>
        <dbReference type="ARBA" id="ARBA00022729"/>
    </source>
</evidence>
<evidence type="ECO:0000259" key="7">
    <source>
        <dbReference type="PROSITE" id="PS50983"/>
    </source>
</evidence>
<evidence type="ECO:0000313" key="9">
    <source>
        <dbReference type="Proteomes" id="UP001209713"/>
    </source>
</evidence>
<accession>A0ABT2YNV3</accession>
<organism evidence="8 9">
    <name type="scientific">Marinomonas sargassi</name>
    <dbReference type="NCBI Taxonomy" id="2984494"/>
    <lineage>
        <taxon>Bacteria</taxon>
        <taxon>Pseudomonadati</taxon>
        <taxon>Pseudomonadota</taxon>
        <taxon>Gammaproteobacteria</taxon>
        <taxon>Oceanospirillales</taxon>
        <taxon>Oceanospirillaceae</taxon>
        <taxon>Marinomonas</taxon>
    </lineage>
</organism>
<gene>
    <name evidence="8" type="ORF">OFY17_01615</name>
</gene>
<evidence type="ECO:0000256" key="4">
    <source>
        <dbReference type="ARBA" id="ARBA00022496"/>
    </source>
</evidence>
<comment type="subcellular location">
    <subcellularLocation>
        <location evidence="1">Cell envelope</location>
    </subcellularLocation>
</comment>